<protein>
    <submittedName>
        <fullName evidence="1">Uncharacterized protein</fullName>
    </submittedName>
</protein>
<evidence type="ECO:0000313" key="1">
    <source>
        <dbReference type="EMBL" id="RNA06079.1"/>
    </source>
</evidence>
<evidence type="ECO:0000313" key="2">
    <source>
        <dbReference type="Proteomes" id="UP000276133"/>
    </source>
</evidence>
<dbReference type="Proteomes" id="UP000276133">
    <property type="component" value="Unassembled WGS sequence"/>
</dbReference>
<comment type="caution">
    <text evidence="1">The sequence shown here is derived from an EMBL/GenBank/DDBJ whole genome shotgun (WGS) entry which is preliminary data.</text>
</comment>
<dbReference type="AlphaFoldDB" id="A0A3M7Q4E2"/>
<dbReference type="EMBL" id="REGN01007499">
    <property type="protein sequence ID" value="RNA06079.1"/>
    <property type="molecule type" value="Genomic_DNA"/>
</dbReference>
<name>A0A3M7Q4E2_BRAPC</name>
<proteinExistence type="predicted"/>
<accession>A0A3M7Q4E2</accession>
<reference evidence="1 2" key="1">
    <citation type="journal article" date="2018" name="Sci. Rep.">
        <title>Genomic signatures of local adaptation to the degree of environmental predictability in rotifers.</title>
        <authorList>
            <person name="Franch-Gras L."/>
            <person name="Hahn C."/>
            <person name="Garcia-Roger E.M."/>
            <person name="Carmona M.J."/>
            <person name="Serra M."/>
            <person name="Gomez A."/>
        </authorList>
    </citation>
    <scope>NUCLEOTIDE SEQUENCE [LARGE SCALE GENOMIC DNA]</scope>
    <source>
        <strain evidence="1">HYR1</strain>
    </source>
</reference>
<organism evidence="1 2">
    <name type="scientific">Brachionus plicatilis</name>
    <name type="common">Marine rotifer</name>
    <name type="synonym">Brachionus muelleri</name>
    <dbReference type="NCBI Taxonomy" id="10195"/>
    <lineage>
        <taxon>Eukaryota</taxon>
        <taxon>Metazoa</taxon>
        <taxon>Spiralia</taxon>
        <taxon>Gnathifera</taxon>
        <taxon>Rotifera</taxon>
        <taxon>Eurotatoria</taxon>
        <taxon>Monogononta</taxon>
        <taxon>Pseudotrocha</taxon>
        <taxon>Ploima</taxon>
        <taxon>Brachionidae</taxon>
        <taxon>Brachionus</taxon>
    </lineage>
</organism>
<gene>
    <name evidence="1" type="ORF">BpHYR1_047824</name>
</gene>
<sequence length="163" mass="19105">MSIKYFSQIRSNERFRYKDFSGHYLKTVKEKAVFYLEIALASGESSEEAKLAAKKALRIHSNPGTFVRLYNIKLIGDLTKFDHSNLVACNICGEFMKNEKGRTNFFLIQEGFLKLKCKLMLMLAKYFKNFLSGPRSYDRSEFFTLVRSKLKMYCIPSDDFFYE</sequence>
<keyword evidence="2" id="KW-1185">Reference proteome</keyword>